<comment type="caution">
    <text evidence="2">The sequence shown here is derived from an EMBL/GenBank/DDBJ whole genome shotgun (WGS) entry which is preliminary data.</text>
</comment>
<evidence type="ECO:0000313" key="2">
    <source>
        <dbReference type="EMBL" id="MBP2236134.1"/>
    </source>
</evidence>
<sequence>MGPQSNDTNTNAMISRVSTSPVRLSHNFSRRLKTLRGHVRVHRQMVDKRPREKVLSHIRQHVSRQGAKPL</sequence>
<name>A0ABS4R0C3_9HYPH</name>
<reference evidence="2 3" key="1">
    <citation type="submission" date="2021-03" db="EMBL/GenBank/DDBJ databases">
        <title>Genomic Encyclopedia of Type Strains, Phase IV (KMG-IV): sequencing the most valuable type-strain genomes for metagenomic binning, comparative biology and taxonomic classification.</title>
        <authorList>
            <person name="Goeker M."/>
        </authorList>
    </citation>
    <scope>NUCLEOTIDE SEQUENCE [LARGE SCALE GENOMIC DNA]</scope>
    <source>
        <strain evidence="2 3">DSM 13372</strain>
    </source>
</reference>
<evidence type="ECO:0000256" key="1">
    <source>
        <dbReference type="SAM" id="MobiDB-lite"/>
    </source>
</evidence>
<feature type="region of interest" description="Disordered" evidence="1">
    <location>
        <begin position="43"/>
        <end position="70"/>
    </location>
</feature>
<gene>
    <name evidence="2" type="ORF">J2Z31_002648</name>
</gene>
<feature type="compositionally biased region" description="Basic and acidic residues" evidence="1">
    <location>
        <begin position="44"/>
        <end position="55"/>
    </location>
</feature>
<keyword evidence="3" id="KW-1185">Reference proteome</keyword>
<dbReference type="Proteomes" id="UP000730739">
    <property type="component" value="Unassembled WGS sequence"/>
</dbReference>
<proteinExistence type="predicted"/>
<protein>
    <recommendedName>
        <fullName evidence="4">Transposase</fullName>
    </recommendedName>
</protein>
<organism evidence="2 3">
    <name type="scientific">Sinorhizobium kostiense</name>
    <dbReference type="NCBI Taxonomy" id="76747"/>
    <lineage>
        <taxon>Bacteria</taxon>
        <taxon>Pseudomonadati</taxon>
        <taxon>Pseudomonadota</taxon>
        <taxon>Alphaproteobacteria</taxon>
        <taxon>Hyphomicrobiales</taxon>
        <taxon>Rhizobiaceae</taxon>
        <taxon>Sinorhizobium/Ensifer group</taxon>
        <taxon>Sinorhizobium</taxon>
    </lineage>
</organism>
<evidence type="ECO:0000313" key="3">
    <source>
        <dbReference type="Proteomes" id="UP000730739"/>
    </source>
</evidence>
<accession>A0ABS4R0C3</accession>
<evidence type="ECO:0008006" key="4">
    <source>
        <dbReference type="Google" id="ProtNLM"/>
    </source>
</evidence>
<feature type="region of interest" description="Disordered" evidence="1">
    <location>
        <begin position="1"/>
        <end position="22"/>
    </location>
</feature>
<dbReference type="EMBL" id="JAGILA010000003">
    <property type="protein sequence ID" value="MBP2236134.1"/>
    <property type="molecule type" value="Genomic_DNA"/>
</dbReference>